<protein>
    <submittedName>
        <fullName evidence="1">Uncharacterized protein</fullName>
    </submittedName>
</protein>
<evidence type="ECO:0000313" key="1">
    <source>
        <dbReference type="EMBL" id="KAI4365882.1"/>
    </source>
</evidence>
<keyword evidence="2" id="KW-1185">Reference proteome</keyword>
<evidence type="ECO:0000313" key="2">
    <source>
        <dbReference type="Proteomes" id="UP001057402"/>
    </source>
</evidence>
<dbReference type="Proteomes" id="UP001057402">
    <property type="component" value="Chromosome 6"/>
</dbReference>
<accession>A0ACB9QGI3</accession>
<organism evidence="1 2">
    <name type="scientific">Melastoma candidum</name>
    <dbReference type="NCBI Taxonomy" id="119954"/>
    <lineage>
        <taxon>Eukaryota</taxon>
        <taxon>Viridiplantae</taxon>
        <taxon>Streptophyta</taxon>
        <taxon>Embryophyta</taxon>
        <taxon>Tracheophyta</taxon>
        <taxon>Spermatophyta</taxon>
        <taxon>Magnoliopsida</taxon>
        <taxon>eudicotyledons</taxon>
        <taxon>Gunneridae</taxon>
        <taxon>Pentapetalae</taxon>
        <taxon>rosids</taxon>
        <taxon>malvids</taxon>
        <taxon>Myrtales</taxon>
        <taxon>Melastomataceae</taxon>
        <taxon>Melastomatoideae</taxon>
        <taxon>Melastomateae</taxon>
        <taxon>Melastoma</taxon>
    </lineage>
</organism>
<gene>
    <name evidence="1" type="ORF">MLD38_021828</name>
</gene>
<dbReference type="EMBL" id="CM042885">
    <property type="protein sequence ID" value="KAI4365882.1"/>
    <property type="molecule type" value="Genomic_DNA"/>
</dbReference>
<name>A0ACB9QGI3_9MYRT</name>
<sequence>MLGRRLGLDLGGEGGIGKGGGGGLQRCGGKQHMRTVPPHLGVVVIGVDGGDGSSSSSAASSSSPNSFCKDGRKISIGDCALFKPPQDSPPFIGIIRWFSLSKENILTLGVNWLYRPSEVKLSKGILLEAAPNEIFYSFHKDEIPAASLLHPCKVAFLPKGVDLPPGISSFVCRRVYDISSSRLWWLTDQDYINERQEVVNQLLYKTQVEMHATIQPNGRSPKRMNGPTSQLKSGSDCVQNSGSSFPAKGKRRERADQVSEPVKREKLLKMEDSESVHGRSESSLKHEIAKITEKGGLVDIDGVEKFVQLMFPERGEKKVDLACRSLLAGVIASTDKLDCLNQFVQLKGLSVLDEWLQEVHKGKVGDGVSPRDNDKSVEEFISVSLRALDKLPVNLHALQTCNIGKSVNHLRTHKNAEIQRKARTLVDTWKKRVEDEMNINDAKSGSNQTVTWSTRSRQPDVAQGGNKQVGGSSDAGSKSSGGLSITKSASAKLVHGENVCKSSSLSPGSVKSAPSHPLMNANSKDHARGGGFSSVSDVPMTTSRDEKSTGSSQSHNNSHSCSSDHAKAGGIQGKEDARSSTAGSGKNLTGTSRHKKSVNGFSGSPASGREVGAGRNSSLNRGSVTEKASQSSLTSEKAVDVPAEVNSHKLIVKFSSRSRSPARNVSGGSLEEQPVMNSRASSPSPTDRPDQLDTVAKEKVDACQGIVSSEINAESWQSNDLKDVLMSCDDGGGSPNAVLDDERLKAGENLRKVLDASKSATLLSCRDFKSGRVPDASLGSINALVESCVKLSEPSVADSVMDDVGMNLLASVAAGEMTSEMTSPASSPQRNPSTVVQPFAGSDQTKISSADHSPGDASADTSTPQKIGDRGTSLTSAEEMKLSGEQTQGVETCTENVRNADEPAEAASVSENCLHKESKADVSLMSECKVEDDGSNVEVTKKEATEMGPASETKLIKPVPDDFKDVKKSEKSTDEQCSEDIGDSKCDGTADLTVTNVEHLANETEGKGEKKENIALCEVKPVGSSWTEGKGEKKENIALCEVKPVGSSCKILSELPIEDKIITANSGTHKLLSSVMDEKGYASSGAEPISLPSAEVSTMDKKVAFDLNEGCSADDGKYAEPMIPTSSARSTIHPLVNQLPFTASSVPTILPAPIPPAAAKGPFVPPNDFLRTKVEIGWKGSAATSAFRPAEPRKVLEMQLLTSGQHSDAGSCRQSRPPLNIDLNVPDEGMTEDAESRDSSVEMASLPKANCERTHNVANASSRGSGGLDLDLNQMDDATDIWCSSANISRRLDVALPSVKLSSVVRPGGVEAASNRDFDLNDGPAIDDTGTEPSTSNQQARSSLLSQQPVPTLKMNNSDLGSFSPWFPPGSTLSAVTIPSILPNRGDQPLPTVSAGGQPRMMGPSSGGIPFTHDVYRGSVLSSSHAISFPSTPFQYNVFPYGPSFPLPPASFSASSTTYIDPSSGGRLCFPPVHSQVLGASSSVTSPYIRPYVVSLQDGSNSFDNSKKWSRPGLDLNTGPGGLEAEGKEDTSSLAPREDQARMYQVTSGVLKRKEPEGGWDSYKQSSWQ</sequence>
<proteinExistence type="predicted"/>
<comment type="caution">
    <text evidence="1">The sequence shown here is derived from an EMBL/GenBank/DDBJ whole genome shotgun (WGS) entry which is preliminary data.</text>
</comment>
<reference evidence="2" key="1">
    <citation type="journal article" date="2023" name="Front. Plant Sci.">
        <title>Chromosomal-level genome assembly of Melastoma candidum provides insights into trichome evolution.</title>
        <authorList>
            <person name="Zhong Y."/>
            <person name="Wu W."/>
            <person name="Sun C."/>
            <person name="Zou P."/>
            <person name="Liu Y."/>
            <person name="Dai S."/>
            <person name="Zhou R."/>
        </authorList>
    </citation>
    <scope>NUCLEOTIDE SEQUENCE [LARGE SCALE GENOMIC DNA]</scope>
</reference>